<proteinExistence type="predicted"/>
<accession>A0A482TL07</accession>
<protein>
    <submittedName>
        <fullName evidence="2">Uncharacterized protein</fullName>
    </submittedName>
</protein>
<name>A0A482TL07_9EURY</name>
<sequence>MFYKLIAAAISVPIAALSATLLSELGSPIMSDISAALGSDHMLVVGLTGVITWFAVAAFLSILIDVFTGAIVESGMR</sequence>
<evidence type="ECO:0000256" key="1">
    <source>
        <dbReference type="SAM" id="Phobius"/>
    </source>
</evidence>
<organism evidence="2 3">
    <name type="scientific">Halogeometricum borinquense</name>
    <dbReference type="NCBI Taxonomy" id="60847"/>
    <lineage>
        <taxon>Archaea</taxon>
        <taxon>Methanobacteriati</taxon>
        <taxon>Methanobacteriota</taxon>
        <taxon>Stenosarchaea group</taxon>
        <taxon>Halobacteria</taxon>
        <taxon>Halobacteriales</taxon>
        <taxon>Haloferacaceae</taxon>
        <taxon>Halogeometricum</taxon>
    </lineage>
</organism>
<keyword evidence="1" id="KW-0472">Membrane</keyword>
<dbReference type="Proteomes" id="UP000294028">
    <property type="component" value="Unassembled WGS sequence"/>
</dbReference>
<keyword evidence="1" id="KW-1133">Transmembrane helix</keyword>
<dbReference type="AlphaFoldDB" id="A0A482TL07"/>
<gene>
    <name evidence="2" type="ORF">ELS19_06135</name>
</gene>
<evidence type="ECO:0000313" key="2">
    <source>
        <dbReference type="EMBL" id="RYJ13575.1"/>
    </source>
</evidence>
<keyword evidence="1" id="KW-0812">Transmembrane</keyword>
<evidence type="ECO:0000313" key="3">
    <source>
        <dbReference type="Proteomes" id="UP000294028"/>
    </source>
</evidence>
<feature type="transmembrane region" description="Helical" evidence="1">
    <location>
        <begin position="51"/>
        <end position="72"/>
    </location>
</feature>
<dbReference type="EMBL" id="RZHH01000002">
    <property type="protein sequence ID" value="RYJ13575.1"/>
    <property type="molecule type" value="Genomic_DNA"/>
</dbReference>
<comment type="caution">
    <text evidence="2">The sequence shown here is derived from an EMBL/GenBank/DDBJ whole genome shotgun (WGS) entry which is preliminary data.</text>
</comment>
<dbReference type="RefSeq" id="WP_129783991.1">
    <property type="nucleotide sequence ID" value="NZ_RZHH01000002.1"/>
</dbReference>
<reference evidence="2 3" key="1">
    <citation type="submission" date="2018-12" db="EMBL/GenBank/DDBJ databases">
        <title>Genome analysis provides insights into bioremediation potentialities of Halogeometricum borinquense strain N11.</title>
        <authorList>
            <person name="Najjari A."/>
            <person name="Youssef N."/>
            <person name="Fhoula I."/>
            <person name="Ben Dhia O."/>
            <person name="Mahjoubi M."/>
            <person name="Ouzari H.I."/>
            <person name="Cherif A."/>
        </authorList>
    </citation>
    <scope>NUCLEOTIDE SEQUENCE [LARGE SCALE GENOMIC DNA]</scope>
    <source>
        <strain evidence="2 3">N11</strain>
    </source>
</reference>